<name>A0A2M8ENI5_9BACT</name>
<dbReference type="Pfam" id="PF03572">
    <property type="entry name" value="Peptidase_S41"/>
    <property type="match status" value="1"/>
</dbReference>
<evidence type="ECO:0000256" key="6">
    <source>
        <dbReference type="SAM" id="Phobius"/>
    </source>
</evidence>
<sequence length="411" mass="43938">MNKITDFIKNRITIGGAIISLASILVVFSLGFLAGNANGIKVAGEQGSSSALSQFRLFSRSESVDFGMFWDVWDLTKDLYYKDITDEEMLNGAISGIVESLDDPYSVYFTPEEAEEFNSDLSGTFSGIGAEIGKEDDYVVVIAPLSGSPAEGAGLMIGDYILKVDGADMIGASVNEAVSMIRGEEGTDVVLTIARDGVDELFDITITRGEINVDSVTWKIQDDGVAVVEISMFNDDTTDLFRQAVQEITSAGTTQMIIDLRGNPGGLLTEAINIAGFWIDGATVVQEKVGDEVQGFSAGGIAWLKDIETVVLVDGGSASASEILAGALQDYGVATVIGEQTYGKGSVQEYYEFDSGAAVKITTAEWLTPKGRSIHKVGITPDIIVEYTLEDYEAGKTPQLDAAFDYLEASR</sequence>
<evidence type="ECO:0000256" key="5">
    <source>
        <dbReference type="RuleBase" id="RU004404"/>
    </source>
</evidence>
<evidence type="ECO:0000313" key="8">
    <source>
        <dbReference type="EMBL" id="PJC24313.1"/>
    </source>
</evidence>
<dbReference type="InterPro" id="IPR001478">
    <property type="entry name" value="PDZ"/>
</dbReference>
<keyword evidence="2 5" id="KW-0645">Protease</keyword>
<feature type="domain" description="PDZ" evidence="7">
    <location>
        <begin position="114"/>
        <end position="182"/>
    </location>
</feature>
<comment type="similarity">
    <text evidence="1 5">Belongs to the peptidase S41A family.</text>
</comment>
<keyword evidence="6" id="KW-1133">Transmembrane helix</keyword>
<dbReference type="Gene3D" id="3.90.226.10">
    <property type="entry name" value="2-enoyl-CoA Hydratase, Chain A, domain 1"/>
    <property type="match status" value="1"/>
</dbReference>
<evidence type="ECO:0000256" key="4">
    <source>
        <dbReference type="ARBA" id="ARBA00022825"/>
    </source>
</evidence>
<dbReference type="InterPro" id="IPR029045">
    <property type="entry name" value="ClpP/crotonase-like_dom_sf"/>
</dbReference>
<dbReference type="SMART" id="SM00245">
    <property type="entry name" value="TSPc"/>
    <property type="match status" value="1"/>
</dbReference>
<protein>
    <submittedName>
        <fullName evidence="8">Peptidase S41</fullName>
    </submittedName>
</protein>
<keyword evidence="4 5" id="KW-0720">Serine protease</keyword>
<evidence type="ECO:0000256" key="1">
    <source>
        <dbReference type="ARBA" id="ARBA00009179"/>
    </source>
</evidence>
<dbReference type="InterPro" id="IPR036034">
    <property type="entry name" value="PDZ_sf"/>
</dbReference>
<dbReference type="PANTHER" id="PTHR32060">
    <property type="entry name" value="TAIL-SPECIFIC PROTEASE"/>
    <property type="match status" value="1"/>
</dbReference>
<dbReference type="GO" id="GO:0004175">
    <property type="term" value="F:endopeptidase activity"/>
    <property type="evidence" value="ECO:0007669"/>
    <property type="project" value="TreeGrafter"/>
</dbReference>
<dbReference type="Pfam" id="PF22694">
    <property type="entry name" value="CtpB_N-like"/>
    <property type="match status" value="1"/>
</dbReference>
<dbReference type="PROSITE" id="PS50106">
    <property type="entry name" value="PDZ"/>
    <property type="match status" value="1"/>
</dbReference>
<dbReference type="SUPFAM" id="SSF52096">
    <property type="entry name" value="ClpP/crotonase"/>
    <property type="match status" value="1"/>
</dbReference>
<dbReference type="SMART" id="SM00228">
    <property type="entry name" value="PDZ"/>
    <property type="match status" value="1"/>
</dbReference>
<dbReference type="EMBL" id="PFSI01000050">
    <property type="protein sequence ID" value="PJC24313.1"/>
    <property type="molecule type" value="Genomic_DNA"/>
</dbReference>
<dbReference type="InterPro" id="IPR005151">
    <property type="entry name" value="Tail-specific_protease"/>
</dbReference>
<evidence type="ECO:0000313" key="9">
    <source>
        <dbReference type="Proteomes" id="UP000230251"/>
    </source>
</evidence>
<dbReference type="SUPFAM" id="SSF50156">
    <property type="entry name" value="PDZ domain-like"/>
    <property type="match status" value="1"/>
</dbReference>
<evidence type="ECO:0000259" key="7">
    <source>
        <dbReference type="PROSITE" id="PS50106"/>
    </source>
</evidence>
<dbReference type="InterPro" id="IPR055210">
    <property type="entry name" value="CtpA/B_N"/>
</dbReference>
<organism evidence="8 9">
    <name type="scientific">Candidatus Uhrbacteria bacterium CG_4_9_14_0_2_um_filter_41_50</name>
    <dbReference type="NCBI Taxonomy" id="1975031"/>
    <lineage>
        <taxon>Bacteria</taxon>
        <taxon>Candidatus Uhriibacteriota</taxon>
    </lineage>
</organism>
<dbReference type="GO" id="GO:0008236">
    <property type="term" value="F:serine-type peptidase activity"/>
    <property type="evidence" value="ECO:0007669"/>
    <property type="project" value="UniProtKB-KW"/>
</dbReference>
<dbReference type="Gene3D" id="3.30.750.44">
    <property type="match status" value="1"/>
</dbReference>
<evidence type="ECO:0000256" key="2">
    <source>
        <dbReference type="ARBA" id="ARBA00022670"/>
    </source>
</evidence>
<keyword evidence="6" id="KW-0472">Membrane</keyword>
<dbReference type="InterPro" id="IPR004447">
    <property type="entry name" value="Peptidase_S41A"/>
</dbReference>
<reference evidence="9" key="1">
    <citation type="submission" date="2017-09" db="EMBL/GenBank/DDBJ databases">
        <title>Depth-based differentiation of microbial function through sediment-hosted aquifers and enrichment of novel symbionts in the deep terrestrial subsurface.</title>
        <authorList>
            <person name="Probst A.J."/>
            <person name="Ladd B."/>
            <person name="Jarett J.K."/>
            <person name="Geller-Mcgrath D.E."/>
            <person name="Sieber C.M.K."/>
            <person name="Emerson J.B."/>
            <person name="Anantharaman K."/>
            <person name="Thomas B.C."/>
            <person name="Malmstrom R."/>
            <person name="Stieglmeier M."/>
            <person name="Klingl A."/>
            <person name="Woyke T."/>
            <person name="Ryan C.M."/>
            <person name="Banfield J.F."/>
        </authorList>
    </citation>
    <scope>NUCLEOTIDE SEQUENCE [LARGE SCALE GENOMIC DNA]</scope>
</reference>
<proteinExistence type="inferred from homology"/>
<dbReference type="GO" id="GO:0007165">
    <property type="term" value="P:signal transduction"/>
    <property type="evidence" value="ECO:0007669"/>
    <property type="project" value="TreeGrafter"/>
</dbReference>
<dbReference type="Pfam" id="PF13180">
    <property type="entry name" value="PDZ_2"/>
    <property type="match status" value="1"/>
</dbReference>
<keyword evidence="6" id="KW-0812">Transmembrane</keyword>
<feature type="transmembrane region" description="Helical" evidence="6">
    <location>
        <begin position="12"/>
        <end position="34"/>
    </location>
</feature>
<keyword evidence="3 5" id="KW-0378">Hydrolase</keyword>
<dbReference type="NCBIfam" id="TIGR00225">
    <property type="entry name" value="prc"/>
    <property type="match status" value="1"/>
</dbReference>
<dbReference type="FunFam" id="2.30.42.10:FF:000063">
    <property type="entry name" value="Peptidase, S41 family"/>
    <property type="match status" value="1"/>
</dbReference>
<evidence type="ECO:0000256" key="3">
    <source>
        <dbReference type="ARBA" id="ARBA00022801"/>
    </source>
</evidence>
<dbReference type="GO" id="GO:0030288">
    <property type="term" value="C:outer membrane-bounded periplasmic space"/>
    <property type="evidence" value="ECO:0007669"/>
    <property type="project" value="TreeGrafter"/>
</dbReference>
<dbReference type="CDD" id="cd07560">
    <property type="entry name" value="Peptidase_S41_CPP"/>
    <property type="match status" value="1"/>
</dbReference>
<gene>
    <name evidence="8" type="ORF">CO057_03240</name>
</gene>
<dbReference type="PANTHER" id="PTHR32060:SF30">
    <property type="entry name" value="CARBOXY-TERMINAL PROCESSING PROTEASE CTPA"/>
    <property type="match status" value="1"/>
</dbReference>
<dbReference type="Gene3D" id="2.30.42.10">
    <property type="match status" value="1"/>
</dbReference>
<dbReference type="GO" id="GO:0006508">
    <property type="term" value="P:proteolysis"/>
    <property type="evidence" value="ECO:0007669"/>
    <property type="project" value="UniProtKB-KW"/>
</dbReference>
<dbReference type="CDD" id="cd06782">
    <property type="entry name" value="cpPDZ_CPP-like"/>
    <property type="match status" value="1"/>
</dbReference>
<comment type="caution">
    <text evidence="8">The sequence shown here is derived from an EMBL/GenBank/DDBJ whole genome shotgun (WGS) entry which is preliminary data.</text>
</comment>
<accession>A0A2M8ENI5</accession>
<dbReference type="AlphaFoldDB" id="A0A2M8ENI5"/>
<dbReference type="Proteomes" id="UP000230251">
    <property type="component" value="Unassembled WGS sequence"/>
</dbReference>